<gene>
    <name evidence="1" type="ORF">ANE_LOCUS22056</name>
</gene>
<accession>A0A565CDH8</accession>
<proteinExistence type="predicted"/>
<sequence length="62" mass="6779">MESPMSVALGDWVISRMCLLHLCLVSFVLDMRLGCSHLRSARRVGSLGLDWVLAAGSSLVYV</sequence>
<dbReference type="AlphaFoldDB" id="A0A565CDH8"/>
<protein>
    <submittedName>
        <fullName evidence="1">Uncharacterized protein</fullName>
    </submittedName>
</protein>
<comment type="caution">
    <text evidence="1">The sequence shown here is derived from an EMBL/GenBank/DDBJ whole genome shotgun (WGS) entry which is preliminary data.</text>
</comment>
<name>A0A565CDH8_9BRAS</name>
<dbReference type="Proteomes" id="UP000489600">
    <property type="component" value="Unassembled WGS sequence"/>
</dbReference>
<evidence type="ECO:0000313" key="2">
    <source>
        <dbReference type="Proteomes" id="UP000489600"/>
    </source>
</evidence>
<reference evidence="1" key="1">
    <citation type="submission" date="2019-07" db="EMBL/GenBank/DDBJ databases">
        <authorList>
            <person name="Dittberner H."/>
        </authorList>
    </citation>
    <scope>NUCLEOTIDE SEQUENCE [LARGE SCALE GENOMIC DNA]</scope>
</reference>
<organism evidence="1 2">
    <name type="scientific">Arabis nemorensis</name>
    <dbReference type="NCBI Taxonomy" id="586526"/>
    <lineage>
        <taxon>Eukaryota</taxon>
        <taxon>Viridiplantae</taxon>
        <taxon>Streptophyta</taxon>
        <taxon>Embryophyta</taxon>
        <taxon>Tracheophyta</taxon>
        <taxon>Spermatophyta</taxon>
        <taxon>Magnoliopsida</taxon>
        <taxon>eudicotyledons</taxon>
        <taxon>Gunneridae</taxon>
        <taxon>Pentapetalae</taxon>
        <taxon>rosids</taxon>
        <taxon>malvids</taxon>
        <taxon>Brassicales</taxon>
        <taxon>Brassicaceae</taxon>
        <taxon>Arabideae</taxon>
        <taxon>Arabis</taxon>
    </lineage>
</organism>
<evidence type="ECO:0000313" key="1">
    <source>
        <dbReference type="EMBL" id="VVB11612.1"/>
    </source>
</evidence>
<dbReference type="EMBL" id="CABITT030000007">
    <property type="protein sequence ID" value="VVB11612.1"/>
    <property type="molecule type" value="Genomic_DNA"/>
</dbReference>
<keyword evidence="2" id="KW-1185">Reference proteome</keyword>